<gene>
    <name evidence="13" type="ORF">RM779_16245</name>
</gene>
<feature type="domain" description="PKS/mFAS DH" evidence="12">
    <location>
        <begin position="3709"/>
        <end position="3983"/>
    </location>
</feature>
<evidence type="ECO:0000256" key="4">
    <source>
        <dbReference type="ARBA" id="ARBA00022679"/>
    </source>
</evidence>
<evidence type="ECO:0000259" key="11">
    <source>
        <dbReference type="PROSITE" id="PS52004"/>
    </source>
</evidence>
<dbReference type="InterPro" id="IPR014043">
    <property type="entry name" value="Acyl_transferase_dom"/>
</dbReference>
<dbReference type="PROSITE" id="PS52019">
    <property type="entry name" value="PKS_MFAS_DH"/>
    <property type="match status" value="2"/>
</dbReference>
<dbReference type="Pfam" id="PF02801">
    <property type="entry name" value="Ketoacyl-synt_C"/>
    <property type="match status" value="3"/>
</dbReference>
<keyword evidence="6" id="KW-0511">Multifunctional enzyme</keyword>
<feature type="region of interest" description="N-terminal hotdog fold" evidence="8">
    <location>
        <begin position="1946"/>
        <end position="2071"/>
    </location>
</feature>
<evidence type="ECO:0000256" key="7">
    <source>
        <dbReference type="ARBA" id="ARBA00023315"/>
    </source>
</evidence>
<feature type="domain" description="Ketosynthase family 3 (KS3)" evidence="11">
    <location>
        <begin position="9"/>
        <end position="429"/>
    </location>
</feature>
<dbReference type="InterPro" id="IPR020807">
    <property type="entry name" value="PKS_DH"/>
</dbReference>
<feature type="compositionally biased region" description="Basic and acidic residues" evidence="9">
    <location>
        <begin position="444"/>
        <end position="456"/>
    </location>
</feature>
<dbReference type="InterPro" id="IPR036736">
    <property type="entry name" value="ACP-like_sf"/>
</dbReference>
<name>A0ABU2S564_9ACTN</name>
<dbReference type="Gene3D" id="3.30.70.3290">
    <property type="match status" value="3"/>
</dbReference>
<dbReference type="InterPro" id="IPR014030">
    <property type="entry name" value="Ketoacyl_synth_N"/>
</dbReference>
<dbReference type="SUPFAM" id="SSF51735">
    <property type="entry name" value="NAD(P)-binding Rossmann-fold domains"/>
    <property type="match status" value="4"/>
</dbReference>
<keyword evidence="2" id="KW-0596">Phosphopantetheine</keyword>
<evidence type="ECO:0000256" key="5">
    <source>
        <dbReference type="ARBA" id="ARBA00023194"/>
    </source>
</evidence>
<organism evidence="13 14">
    <name type="scientific">Streptomyces johnsoniae</name>
    <dbReference type="NCBI Taxonomy" id="3075532"/>
    <lineage>
        <taxon>Bacteria</taxon>
        <taxon>Bacillati</taxon>
        <taxon>Actinomycetota</taxon>
        <taxon>Actinomycetes</taxon>
        <taxon>Kitasatosporales</taxon>
        <taxon>Streptomycetaceae</taxon>
        <taxon>Streptomyces</taxon>
    </lineage>
</organism>
<feature type="region of interest" description="N-terminal hotdog fold" evidence="8">
    <location>
        <begin position="3709"/>
        <end position="3836"/>
    </location>
</feature>
<evidence type="ECO:0000259" key="10">
    <source>
        <dbReference type="PROSITE" id="PS50075"/>
    </source>
</evidence>
<evidence type="ECO:0000256" key="3">
    <source>
        <dbReference type="ARBA" id="ARBA00022553"/>
    </source>
</evidence>
<dbReference type="InterPro" id="IPR049552">
    <property type="entry name" value="PKS_DH_N"/>
</dbReference>
<dbReference type="InterPro" id="IPR006162">
    <property type="entry name" value="Ppantetheine_attach_site"/>
</dbReference>
<dbReference type="Pfam" id="PF14765">
    <property type="entry name" value="PS-DH"/>
    <property type="match status" value="2"/>
</dbReference>
<dbReference type="PANTHER" id="PTHR43775:SF51">
    <property type="entry name" value="INACTIVE PHENOLPHTHIOCEROL SYNTHESIS POLYKETIDE SYNTHASE TYPE I PKS1-RELATED"/>
    <property type="match status" value="1"/>
</dbReference>
<dbReference type="PROSITE" id="PS00606">
    <property type="entry name" value="KS3_1"/>
    <property type="match status" value="2"/>
</dbReference>
<feature type="domain" description="Carrier" evidence="10">
    <location>
        <begin position="4485"/>
        <end position="4560"/>
    </location>
</feature>
<dbReference type="PROSITE" id="PS52004">
    <property type="entry name" value="KS3_2"/>
    <property type="match status" value="3"/>
</dbReference>
<dbReference type="Gene3D" id="3.40.366.10">
    <property type="entry name" value="Malonyl-Coenzyme A Acyl Carrier Protein, domain 2"/>
    <property type="match status" value="3"/>
</dbReference>
<dbReference type="InterPro" id="IPR049900">
    <property type="entry name" value="PKS_mFAS_DH"/>
</dbReference>
<comment type="pathway">
    <text evidence="1">Antibiotic biosynthesis.</text>
</comment>
<keyword evidence="3" id="KW-0597">Phosphoprotein</keyword>
<dbReference type="SMART" id="SM01294">
    <property type="entry name" value="PKS_PP_betabranch"/>
    <property type="match status" value="3"/>
</dbReference>
<keyword evidence="5" id="KW-0045">Antibiotic biosynthesis</keyword>
<dbReference type="CDD" id="cd08956">
    <property type="entry name" value="KR_3_FAS_SDR_x"/>
    <property type="match status" value="2"/>
</dbReference>
<dbReference type="InterPro" id="IPR016035">
    <property type="entry name" value="Acyl_Trfase/lysoPLipase"/>
</dbReference>
<dbReference type="InterPro" id="IPR036291">
    <property type="entry name" value="NAD(P)-bd_dom_sf"/>
</dbReference>
<dbReference type="Gene3D" id="3.10.129.110">
    <property type="entry name" value="Polyketide synthase dehydratase"/>
    <property type="match status" value="2"/>
</dbReference>
<dbReference type="Pfam" id="PF21089">
    <property type="entry name" value="PKS_DH_N"/>
    <property type="match status" value="2"/>
</dbReference>
<keyword evidence="4" id="KW-0808">Transferase</keyword>
<dbReference type="Pfam" id="PF00550">
    <property type="entry name" value="PP-binding"/>
    <property type="match status" value="3"/>
</dbReference>
<dbReference type="SMART" id="SM00823">
    <property type="entry name" value="PKS_PP"/>
    <property type="match status" value="3"/>
</dbReference>
<protein>
    <submittedName>
        <fullName evidence="13">SDR family NAD(P)-dependent oxidoreductase</fullName>
    </submittedName>
</protein>
<accession>A0ABU2S564</accession>
<feature type="domain" description="Carrier" evidence="10">
    <location>
        <begin position="2719"/>
        <end position="2794"/>
    </location>
</feature>
<feature type="active site" description="Proton donor; for dehydratase activity" evidence="8">
    <location>
        <position position="3908"/>
    </location>
</feature>
<keyword evidence="7" id="KW-0012">Acyltransferase</keyword>
<keyword evidence="14" id="KW-1185">Reference proteome</keyword>
<dbReference type="PROSITE" id="PS50075">
    <property type="entry name" value="CARRIER"/>
    <property type="match status" value="3"/>
</dbReference>
<dbReference type="InterPro" id="IPR018201">
    <property type="entry name" value="Ketoacyl_synth_AS"/>
</dbReference>
<dbReference type="InterPro" id="IPR001227">
    <property type="entry name" value="Ac_transferase_dom_sf"/>
</dbReference>
<dbReference type="PROSITE" id="PS00012">
    <property type="entry name" value="PHOSPHOPANTETHEINE"/>
    <property type="match status" value="1"/>
</dbReference>
<feature type="region of interest" description="C-terminal hotdog fold" evidence="8">
    <location>
        <begin position="2088"/>
        <end position="2226"/>
    </location>
</feature>
<sequence length="4643" mass="491408">MPSDRVQKTDPIAIVGVSCRLPQAPDAGAFWALLRQGRSAITEVPEDRWSPGEVLPDLPEPQRAGLRYGGFLDHVDGFDAAFFGISPREAVAIDPQQRLFAELAWEALEDAGIVPETLRGTAASVFVGAIAGDYAALAQRGGAVTQHSLPGLNRGVIANRVSYALGLRGPSLTVDSAQSSSLVAVHLALESLRKGETGLALAGGVALNLTPESAEVAGRFGGLSPDGRCFTFDARANGYVRGEGGGVVVLKPLAHAVRDGDAVYGVILGSAVNNDGDTEGLTVPSTEAQAAVLRQACEDAGVDPAQVRYVELHGTGTPTGDPLEAAGVGAVYGSARPADSPVLVGSAKTNVGHLEGAAGIVGLIKTALGIKHREIPASLNYETPNPRIDPEALNLRVQTTARPWPESQLLAGVSSFGVGGTNCHVVIAGAPEPNESGQDAAPRSGEENGEESREEIPLSPWPVSGRTAAALRAQAERLRELPTADADTDADALDVGWSLAGTRTHFEHRAVALGPDHAAQLAALRTGAEVPGLVTGITGDHGKVALVFPGQGSQWEGMARELLRTSAVFRTSIEACHDAFAPYLDWSLLDTLTGEPGAPSLERADVVQPALFAVMVSLVRVWESLGVRPDAVIGHSQGEVAAAHVAGALGLEDAARIVALRSRTLLALAGTGAMVSVALAADRVAEYVATIGEGLSVAAVNGPSTTIVAGAPDVVARLLERCEADGIRARTVPAVDWASHSPHVAAIRDELLEQLAGVTPRSSDIAFYSTVTGTAIDTAGLDADYWYANLRRPVLFEPTLRRMAEDGFGTFIESSPHPVLTLGLRETLPDRLVVGSLRRNEAPWPLLLGSLAELHVRGVPVDWSAVFAGRAPRRVPLPTYAFQRERYWPEAAAGSVPGVQASGARASGVRQEEERAEETADSGSATWRQRFAALPEEERNREALELVQLRTAIVLGHLSADSVDTDRAFRDLGMDSTLAVQLKEKLTDVTGLALPNSVVYDHPSPARLAQRLCELALGDDFLPTASARTAGMAGMAGTARMPAANADEPIAIVGMACRFPGGANTPEALWRLVDEGTDTISAFPENRGWDLDSLYDPEPGVRGKTYTRHGGFLDEAAEFDPEFFGISPREAMAMDPQQRVLLQIAWETFERARINPQRLRGSDTGVFVGAMAQEYGPRLHEGDDGLGGYLLTGSTVSVASGRLAYTFGLEGPAVTVDTACSSSLVALHQAAQALHSGECSLALAGGVTVMATPGMFVEFGQQRGLAPDGRCKSFSAAADGVAWAEGAGMVLLERLSDAQANGHTVLAVIRGSAVNQDGASNGLTAPNGPSQQRVINAALANAGLAPDEIDAVEAHGTGTTLGDPIEAQALLATYGQHRPEDQPLWLGSLKSNIGHAQAAAGIGGVIKMIQAMRHATLPQTLHADEPSPHIDWDSGNVQLLTQPRPWPAGDRPRRAAVSSFGISGTNSHLILEQAPVGPEEAHEQEIPGGTVIPWMLSARNEPALREQARQLRTHLELHPELRPAQTAHALATRTLFDHRAVIVTDQPEDIDRALHALIENQPSPNLVRGTPQPGKTAFLFTGQGAQRPGMGRGLYDTYPVFQAAFDEVCAALDLHLAAEQPLKDIVFNDDPTLLNQTRYTQAALFALETALYRLVESFGITPDYLTGHSIGELTAAHTAGILTLDHAAQLVAARGTLMQNLPPTGAMISLRAPEHDVLPLLEGREDRVAIAAVNGPDSTVISGDEHTVTDIATTLAEQGVKTRRLTVSHAFHSPHMDPMLEAFERVATSLDYHPPTIPIVSNLTGELADPDHITTPHYWTRHVREAVRFHHGIHTLHTHGVRHYLELGPDTTLTTMAQDTLDQEPQATFIPTLHRDRNEHHTLLTALATTHTQGLSVRWPRLAGHAPPPPSAPDLPTYPFQRQHYWLDTSRSGADAGHLGLTATGHPVLTTLAELPDNGGHLFTGRISATDPAWVTEHAVFDALIVPGVAFVDLLLHAAHHIGCNQIDELTHHIFLAVPEHGALQLRVLIEAADDTGRHSFSVYSRSEDAPAEGEWTLHATGALTTEELTPPAADALLTGGVWPPATAQPIDIQDFYTRIIDAGFGYGPLFRSLRAAWQDGDTTWAEVSLPADADPGAYGIHPGLLDSALQPGALVTAQEAAQDSIRVPFFWSGVSLHTTAAVSIRVRLTWIAPGTASLAITDPTGAPVMTIDSLAMRAVAPEQLAAARAANTGDLYQISWTPLPAAEVTTSSTIGTAWAEHLTALTGTDARTVRLPLAEPAEPADGNGQEDTSGAEVIVTWCVSPDEADPVTATHTLTQHVLRLVQSVADEENDSRLVVLTRGAVPAGAQQERPDLAGASVWGLIRSAQAEHPDRFTLIDLDDNESSLKALPAAVATAQPQLAVRNGQFLTPRLAPVDASAATAGAPVTFDPDKTVLITGGTGALGTLLAQHLVTHHGVKHLLLTSRRGPTPRNSNILTALAQHDAKVTIAACDATDSASLESLLASLPQEHPLGAVIHCAGILDDGIATALTPERFSNVLRPKADAAWNLHELTRGTDLDAFVLFSSAVGTIGAPGQANYAAANAFLDALAHHRHSQQLPAQSLAWGLWAETTGGMAGTLDEQDRARMNRNGLLPISAAHGFAHFDSALTTDHPVVLPAKFDLAALRTQTTPQNPMFRGLVRAPRRTVTTQAAARAGQDGDQLRQSLAGRPEPEQQRVLLDFLRGHIATVLGHSSPESIDHSASFKELGFDSLSSVELRNALNKASGMRLPSTLLFDYPTPTALAHHIRTELADSGQSTNARKTPSVTRSATADANEPIAIVGMACRFPGGANTPGDLWDLVMEGRDAVGAFPQDRGWDLDNLFDSDPDAAGKSYAREGGFLYNAAEFDPEFFGISPREALALDPQQRLLLETTWETIENAGIAPATLRGSDTAVFTGVVTQEYASLTHQGSERVEGYLLTGTTASVASGRLAFTFGLEGPAVTVDTACSSSLVALHMACQSLRNGESTMALAGGATVMANAGMFLEFSRQRGLALDSRCKSFSAAADGVAWAEGAGMVLLERLSDAQANGHPILAVIRGSAVNQDGASNGLTAPNGPSQQRVINAALANAGLAPDEIDAVEAHGTGTTLGDPIEAQALLATYGQHRPEDQPLWLGSLKSNIGHAQAAAGIGGVIKMIQAMRHATLPQTLHADEPSPHIDWDSGNVQLLTQPRPWPAGDRPRRAAVSSFGISGTNSHLILEQAPPTQEEETEVPGGTVIPWMLSARNEPALREQARQLRTHLELHPALSTAGIAHALATRTLFDHRAVIVTDQPEDIDRALHALIENQPSPNLVRGTPQPGKTAFLFTGQGAQRPGMGRGLYDTYPVFQAAFDEVCAALDLHLAAEQPLKDIVFNDDPTLLNQTRYTQAALFALETALYRLVESFGITPDYLTGHSIGELTAAHTAGILTLDHAAQLVAARGTLMQNLPPTGAMISLRTPEHDVLPLLEGREDRVAIAAVNGPDSTVISGDEHTVTDIATTLAEQGVKTRRLTVSHAFHSPHMDPMLEAFERVATSLDYHPPTIPIVSNLTGELADPDHITTPHYWTRHVREAVRFHHGIHTLHTHGVRHYLELGPDTTLTTMAQDTLDQEPQATFIPTLHRDRNEHHTLLTALATTHTHGITTNWQNLTTGHQARKTDLPTYPFQRQHYWLQTAKTVVKAAKSATHPLLTAAITLPGGEGAVFTGQVSFKDQPWLSDHLVHGTAVLPGVAFVDLLLHAGGHVGCRQIEELTHHAFLAVPEQGARQLRITVGAADEAGRRPFSVYSSPTSEAGEETAEWTRHASGFLTDAAPETEPYDLTAWPPVGGEPVDVEEFYRGFVERGYEYGPLFRGFRAGWRVGDAIYAEIALPDGTDPEAYGVHPALLDSALHPLMLWYGSGPVRLPFSWSGAALHAVGPSRLRVRLTRSDRDVLSLSVADPTGAPVVTITGLAMREVAPEHLTAARARQSDDLYELSWISVPAPAPQDTGRWAGLGVPDVTAALREAGVDAVDHPAHANAGATSAAGAAAPRVVMAGPVLSDDGDLVADAHTAATEILTLVQDFLADGALTEARLLVLTRGAVAAEDGEQVPDPAAATAWGLIRTAESEHPGRFVLIDVDGSDASYRALPAALATGEPQLAVRAGELRVPRLVRAALHAPEEGGSGHADGASAGLDPDGTVLITGGTGTLGGLVARRLVERHGTRHLLLASRRGADADGAIELAADLKELGADVTIAVCDTTDAESVSGLLKSIPDEHPLTGVFHTAGVLDDTTVSSLTPERLSAVLRPKVDAASHLHTLTQERNLAAFVLFSSVAGIVGNAGQANYAAANTFLDALACHRRAQGLPALSLAWGLWQQTSGITAALDPVGRARLGRGGIAALPTAQALDLLDLALGSGQSEQPAQGVLVPARLDLARLGDGGAPVPAVLHRLVRPRTRQAAQSGGASPDSLRQRLASGDEAKQLEILLSYLRGQVAAILGHGSPDAIDADRGFLEMGLDSLTSVEFRNSLNEATGLRLPPTTLFDYPTPTQLASMLRSTLAPEPAPAELPQALAAELDRLESNLATVGPDVRATLTTRIQGLLSKLNGAEGAEGEQGQGSAVKIDAATDDEIFDFIDNELGLS</sequence>
<dbReference type="Gene3D" id="3.40.47.10">
    <property type="match status" value="3"/>
</dbReference>
<feature type="region of interest" description="Disordered" evidence="9">
    <location>
        <begin position="2795"/>
        <end position="2814"/>
    </location>
</feature>
<evidence type="ECO:0000259" key="12">
    <source>
        <dbReference type="PROSITE" id="PS52019"/>
    </source>
</evidence>
<dbReference type="Pfam" id="PF00109">
    <property type="entry name" value="ketoacyl-synt"/>
    <property type="match status" value="3"/>
</dbReference>
<feature type="domain" description="Carrier" evidence="10">
    <location>
        <begin position="941"/>
        <end position="1016"/>
    </location>
</feature>
<dbReference type="InterPro" id="IPR016036">
    <property type="entry name" value="Malonyl_transacylase_ACP-bd"/>
</dbReference>
<feature type="active site" description="Proton acceptor; for dehydratase activity" evidence="8">
    <location>
        <position position="3741"/>
    </location>
</feature>
<dbReference type="PANTHER" id="PTHR43775">
    <property type="entry name" value="FATTY ACID SYNTHASE"/>
    <property type="match status" value="1"/>
</dbReference>
<proteinExistence type="predicted"/>
<dbReference type="InterPro" id="IPR020841">
    <property type="entry name" value="PKS_Beta-ketoAc_synthase_dom"/>
</dbReference>
<dbReference type="SMART" id="SM00826">
    <property type="entry name" value="PKS_DH"/>
    <property type="match status" value="2"/>
</dbReference>
<comment type="caution">
    <text evidence="13">The sequence shown here is derived from an EMBL/GenBank/DDBJ whole genome shotgun (WGS) entry which is preliminary data.</text>
</comment>
<dbReference type="SUPFAM" id="SSF55048">
    <property type="entry name" value="Probable ACP-binding domain of malonyl-CoA ACP transacylase"/>
    <property type="match status" value="3"/>
</dbReference>
<dbReference type="EMBL" id="JAVREV010000008">
    <property type="protein sequence ID" value="MDT0444133.1"/>
    <property type="molecule type" value="Genomic_DNA"/>
</dbReference>
<dbReference type="InterPro" id="IPR032821">
    <property type="entry name" value="PKS_assoc"/>
</dbReference>
<dbReference type="Pfam" id="PF08659">
    <property type="entry name" value="KR"/>
    <property type="match status" value="2"/>
</dbReference>
<dbReference type="InterPro" id="IPR050091">
    <property type="entry name" value="PKS_NRPS_Biosynth_Enz"/>
</dbReference>
<dbReference type="SMART" id="SM00827">
    <property type="entry name" value="PKS_AT"/>
    <property type="match status" value="3"/>
</dbReference>
<feature type="domain" description="Ketosynthase family 3 (KS3)" evidence="11">
    <location>
        <begin position="1047"/>
        <end position="1473"/>
    </location>
</feature>
<dbReference type="SMART" id="SM00822">
    <property type="entry name" value="PKS_KR"/>
    <property type="match status" value="2"/>
</dbReference>
<reference evidence="14" key="1">
    <citation type="submission" date="2023-07" db="EMBL/GenBank/DDBJ databases">
        <title>30 novel species of actinomycetes from the DSMZ collection.</title>
        <authorList>
            <person name="Nouioui I."/>
        </authorList>
    </citation>
    <scope>NUCLEOTIDE SEQUENCE [LARGE SCALE GENOMIC DNA]</scope>
    <source>
        <strain evidence="14">DSM 41886</strain>
    </source>
</reference>
<feature type="region of interest" description="C-terminal hotdog fold" evidence="8">
    <location>
        <begin position="3849"/>
        <end position="3983"/>
    </location>
</feature>
<evidence type="ECO:0000256" key="2">
    <source>
        <dbReference type="ARBA" id="ARBA00022450"/>
    </source>
</evidence>
<dbReference type="InterPro" id="IPR009081">
    <property type="entry name" value="PP-bd_ACP"/>
</dbReference>
<dbReference type="CDD" id="cd00833">
    <property type="entry name" value="PKS"/>
    <property type="match status" value="3"/>
</dbReference>
<feature type="region of interest" description="Disordered" evidence="9">
    <location>
        <begin position="427"/>
        <end position="462"/>
    </location>
</feature>
<feature type="compositionally biased region" description="Polar residues" evidence="9">
    <location>
        <begin position="2797"/>
        <end position="2814"/>
    </location>
</feature>
<dbReference type="InterPro" id="IPR013968">
    <property type="entry name" value="PKS_KR"/>
</dbReference>
<dbReference type="InterPro" id="IPR049551">
    <property type="entry name" value="PKS_DH_C"/>
</dbReference>
<dbReference type="Gene3D" id="1.10.1200.10">
    <property type="entry name" value="ACP-like"/>
    <property type="match status" value="3"/>
</dbReference>
<dbReference type="Gene3D" id="3.40.50.720">
    <property type="entry name" value="NAD(P)-binding Rossmann-like Domain"/>
    <property type="match status" value="2"/>
</dbReference>
<dbReference type="Proteomes" id="UP001183615">
    <property type="component" value="Unassembled WGS sequence"/>
</dbReference>
<evidence type="ECO:0000256" key="6">
    <source>
        <dbReference type="ARBA" id="ARBA00023268"/>
    </source>
</evidence>
<dbReference type="SUPFAM" id="SSF52151">
    <property type="entry name" value="FabD/lysophospholipase-like"/>
    <property type="match status" value="3"/>
</dbReference>
<dbReference type="InterPro" id="IPR016039">
    <property type="entry name" value="Thiolase-like"/>
</dbReference>
<feature type="domain" description="PKS/mFAS DH" evidence="12">
    <location>
        <begin position="1946"/>
        <end position="2226"/>
    </location>
</feature>
<feature type="active site" description="Proton donor; for dehydratase activity" evidence="8">
    <location>
        <position position="2147"/>
    </location>
</feature>
<dbReference type="InterPro" id="IPR020806">
    <property type="entry name" value="PKS_PP-bd"/>
</dbReference>
<dbReference type="InterPro" id="IPR057326">
    <property type="entry name" value="KR_dom"/>
</dbReference>
<dbReference type="RefSeq" id="WP_311618409.1">
    <property type="nucleotide sequence ID" value="NZ_JAVREV010000008.1"/>
</dbReference>
<feature type="active site" description="Proton acceptor; for dehydratase activity" evidence="8">
    <location>
        <position position="1978"/>
    </location>
</feature>
<feature type="domain" description="Ketosynthase family 3 (KS3)" evidence="11">
    <location>
        <begin position="2818"/>
        <end position="3244"/>
    </location>
</feature>
<evidence type="ECO:0000256" key="9">
    <source>
        <dbReference type="SAM" id="MobiDB-lite"/>
    </source>
</evidence>
<dbReference type="InterPro" id="IPR055123">
    <property type="entry name" value="SpnB-like_Rossmann"/>
</dbReference>
<dbReference type="SUPFAM" id="SSF53901">
    <property type="entry name" value="Thiolase-like"/>
    <property type="match status" value="3"/>
</dbReference>
<evidence type="ECO:0000313" key="13">
    <source>
        <dbReference type="EMBL" id="MDT0444133.1"/>
    </source>
</evidence>
<dbReference type="Pfam" id="PF16197">
    <property type="entry name" value="KAsynt_C_assoc"/>
    <property type="match status" value="3"/>
</dbReference>
<evidence type="ECO:0000256" key="8">
    <source>
        <dbReference type="PROSITE-ProRule" id="PRU01363"/>
    </source>
</evidence>
<dbReference type="Pfam" id="PF00698">
    <property type="entry name" value="Acyl_transf_1"/>
    <property type="match status" value="3"/>
</dbReference>
<dbReference type="SMART" id="SM00825">
    <property type="entry name" value="PKS_KS"/>
    <property type="match status" value="3"/>
</dbReference>
<dbReference type="SUPFAM" id="SSF47336">
    <property type="entry name" value="ACP-like"/>
    <property type="match status" value="3"/>
</dbReference>
<evidence type="ECO:0000256" key="1">
    <source>
        <dbReference type="ARBA" id="ARBA00004792"/>
    </source>
</evidence>
<dbReference type="Pfam" id="PF22953">
    <property type="entry name" value="SpnB_Rossmann"/>
    <property type="match status" value="2"/>
</dbReference>
<evidence type="ECO:0000313" key="14">
    <source>
        <dbReference type="Proteomes" id="UP001183615"/>
    </source>
</evidence>
<feature type="region of interest" description="Disordered" evidence="9">
    <location>
        <begin position="898"/>
        <end position="924"/>
    </location>
</feature>
<dbReference type="InterPro" id="IPR042104">
    <property type="entry name" value="PKS_dehydratase_sf"/>
</dbReference>
<dbReference type="InterPro" id="IPR014031">
    <property type="entry name" value="Ketoacyl_synth_C"/>
</dbReference>